<accession>A0A944DL23</accession>
<proteinExistence type="inferred from homology"/>
<dbReference type="InterPro" id="IPR024077">
    <property type="entry name" value="Neurolysin/TOP_dom2"/>
</dbReference>
<dbReference type="InterPro" id="IPR045090">
    <property type="entry name" value="Pept_M3A_M3B"/>
</dbReference>
<name>A0A944DL23_PSEFL</name>
<dbReference type="GO" id="GO:0004222">
    <property type="term" value="F:metalloendopeptidase activity"/>
    <property type="evidence" value="ECO:0007669"/>
    <property type="project" value="InterPro"/>
</dbReference>
<feature type="domain" description="Oligopeptidase A N-terminal" evidence="9">
    <location>
        <begin position="32"/>
        <end position="148"/>
    </location>
</feature>
<keyword evidence="4 7" id="KW-0378">Hydrolase</keyword>
<comment type="caution">
    <text evidence="10">The sequence shown here is derived from an EMBL/GenBank/DDBJ whole genome shotgun (WGS) entry which is preliminary data.</text>
</comment>
<gene>
    <name evidence="10" type="ORF">J7E47_18685</name>
</gene>
<evidence type="ECO:0000256" key="7">
    <source>
        <dbReference type="RuleBase" id="RU003435"/>
    </source>
</evidence>
<dbReference type="Gene3D" id="1.20.1050.40">
    <property type="entry name" value="Endopeptidase. Chain P, domain 1"/>
    <property type="match status" value="1"/>
</dbReference>
<dbReference type="InterPro" id="IPR024080">
    <property type="entry name" value="Neurolysin/TOP_N"/>
</dbReference>
<dbReference type="Gene3D" id="3.40.390.10">
    <property type="entry name" value="Collagenase (Catalytic Domain)"/>
    <property type="match status" value="1"/>
</dbReference>
<dbReference type="PANTHER" id="PTHR11804">
    <property type="entry name" value="PROTEASE M3 THIMET OLIGOPEPTIDASE-RELATED"/>
    <property type="match status" value="1"/>
</dbReference>
<comment type="cofactor">
    <cofactor evidence="7">
        <name>Zn(2+)</name>
        <dbReference type="ChEBI" id="CHEBI:29105"/>
    </cofactor>
    <text evidence="7">Binds 1 zinc ion.</text>
</comment>
<sequence>MPDDANPLVQAYDLPPFAQIQAKHFSPALDRILAQSRAQVADIIKTQTPFPTWDDLVLAMDEIHARLKGFDDLLDLLASTRPGDEWAQASLDCNERLRDFQRALRHHRELFQLYQRLANSEIARHFERPRKRVLEKSLRQFRQHGLAHTAQSDVKALQQRIQRGRELFLDQLHKANKAWSKAFDDEAQLSGLAPQFKQQLAKQAREAGRTGWLLTLSDASFGIVTCYADHRLLRKEVYLAYSTRASDQGAHAGRFDNSDVLRRLLEDRRRYATLLGYSNFAQMVIEAEQAESPEQVMGFLRDQLEQQQGIFARDAEQLSAFARRQGFTELQPWDYPYLIEKFRQHTAGISKLALSAWFELKSTFSQLLLIAEDLFGVDIVERGDAPTWHPDVRLFEVREWGETIGYIYFDPFEDANRDGYANTTTLRNRRITAEGRPRHPIAVLHGWLPRSPDASPVLLDHLQLRILFHEFGHCLHHVLTRAEYRDVSGITEFSRDTSEFAGVLLEQWCFTRQCLVRLSKHYQSGAAMPDDIADQLLTFVNTQASWETAALLRNALFDMELHCTHGDGRTAQQVFDQVSAQVGHLPVWGSERWPNGLDYMVTGYAARIYAYAWSKALAITVFQRFEREGLFNGTTGRALRETIFGPGDSRPLAESVAAFAGMPPVRAKVE</sequence>
<dbReference type="GO" id="GO:0006518">
    <property type="term" value="P:peptide metabolic process"/>
    <property type="evidence" value="ECO:0007669"/>
    <property type="project" value="TreeGrafter"/>
</dbReference>
<comment type="similarity">
    <text evidence="1 7">Belongs to the peptidase M3 family.</text>
</comment>
<dbReference type="GO" id="GO:0006508">
    <property type="term" value="P:proteolysis"/>
    <property type="evidence" value="ECO:0007669"/>
    <property type="project" value="UniProtKB-KW"/>
</dbReference>
<evidence type="ECO:0000313" key="11">
    <source>
        <dbReference type="Proteomes" id="UP000692896"/>
    </source>
</evidence>
<dbReference type="GO" id="GO:0046872">
    <property type="term" value="F:metal ion binding"/>
    <property type="evidence" value="ECO:0007669"/>
    <property type="project" value="UniProtKB-UniRule"/>
</dbReference>
<evidence type="ECO:0000256" key="1">
    <source>
        <dbReference type="ARBA" id="ARBA00006040"/>
    </source>
</evidence>
<evidence type="ECO:0000256" key="6">
    <source>
        <dbReference type="ARBA" id="ARBA00023049"/>
    </source>
</evidence>
<dbReference type="SUPFAM" id="SSF55486">
    <property type="entry name" value="Metalloproteases ('zincins'), catalytic domain"/>
    <property type="match status" value="1"/>
</dbReference>
<protein>
    <submittedName>
        <fullName evidence="10">Oligopeptidase A</fullName>
    </submittedName>
</protein>
<dbReference type="InterPro" id="IPR024079">
    <property type="entry name" value="MetalloPept_cat_dom_sf"/>
</dbReference>
<dbReference type="InterPro" id="IPR045666">
    <property type="entry name" value="OpdA_N"/>
</dbReference>
<organism evidence="10 11">
    <name type="scientific">Pseudomonas fluorescens</name>
    <dbReference type="NCBI Taxonomy" id="294"/>
    <lineage>
        <taxon>Bacteria</taxon>
        <taxon>Pseudomonadati</taxon>
        <taxon>Pseudomonadota</taxon>
        <taxon>Gammaproteobacteria</taxon>
        <taxon>Pseudomonadales</taxon>
        <taxon>Pseudomonadaceae</taxon>
        <taxon>Pseudomonas</taxon>
    </lineage>
</organism>
<evidence type="ECO:0000259" key="9">
    <source>
        <dbReference type="Pfam" id="PF19310"/>
    </source>
</evidence>
<dbReference type="Pfam" id="PF01432">
    <property type="entry name" value="Peptidase_M3"/>
    <property type="match status" value="1"/>
</dbReference>
<evidence type="ECO:0000256" key="2">
    <source>
        <dbReference type="ARBA" id="ARBA00022670"/>
    </source>
</evidence>
<keyword evidence="5 7" id="KW-0862">Zinc</keyword>
<evidence type="ECO:0000256" key="5">
    <source>
        <dbReference type="ARBA" id="ARBA00022833"/>
    </source>
</evidence>
<reference evidence="10" key="1">
    <citation type="submission" date="2021-03" db="EMBL/GenBank/DDBJ databases">
        <title>Genomic analysis provides insights into the functional capacity of soil bacteria communities inhabiting an altitudinal gradient in the Atacama Desert.</title>
        <authorList>
            <person name="Gonzalez M."/>
            <person name="Maldonado J."/>
            <person name="Maza F."/>
            <person name="Hodar C."/>
            <person name="Cortes M."/>
            <person name="Palma R."/>
            <person name="Andreani C."/>
            <person name="Gaete A."/>
            <person name="Vasquez-Dean J."/>
            <person name="Acuna V."/>
            <person name="Aguado M."/>
            <person name="Mandakovic D."/>
            <person name="Latorre M."/>
            <person name="Orellana A."/>
            <person name="Gutierrez R."/>
            <person name="Montecino M."/>
            <person name="Allende M."/>
            <person name="Maass A."/>
            <person name="Cambiazo V."/>
        </authorList>
    </citation>
    <scope>NUCLEOTIDE SEQUENCE</scope>
    <source>
        <strain evidence="10">ISL-25</strain>
    </source>
</reference>
<dbReference type="Pfam" id="PF19310">
    <property type="entry name" value="TOP_N"/>
    <property type="match status" value="1"/>
</dbReference>
<evidence type="ECO:0000313" key="10">
    <source>
        <dbReference type="EMBL" id="MBT2330742.1"/>
    </source>
</evidence>
<dbReference type="AlphaFoldDB" id="A0A944DL23"/>
<dbReference type="Proteomes" id="UP000692896">
    <property type="component" value="Unassembled WGS sequence"/>
</dbReference>
<dbReference type="Gene3D" id="1.10.1370.10">
    <property type="entry name" value="Neurolysin, domain 3"/>
    <property type="match status" value="1"/>
</dbReference>
<keyword evidence="3 7" id="KW-0479">Metal-binding</keyword>
<dbReference type="RefSeq" id="WP_214916392.1">
    <property type="nucleotide sequence ID" value="NZ_JAGGNX010000006.1"/>
</dbReference>
<dbReference type="PANTHER" id="PTHR11804:SF84">
    <property type="entry name" value="SACCHAROLYSIN"/>
    <property type="match status" value="1"/>
</dbReference>
<keyword evidence="2 7" id="KW-0645">Protease</keyword>
<feature type="domain" description="Peptidase M3A/M3B catalytic" evidence="8">
    <location>
        <begin position="227"/>
        <end position="665"/>
    </location>
</feature>
<evidence type="ECO:0000259" key="8">
    <source>
        <dbReference type="Pfam" id="PF01432"/>
    </source>
</evidence>
<evidence type="ECO:0000256" key="3">
    <source>
        <dbReference type="ARBA" id="ARBA00022723"/>
    </source>
</evidence>
<dbReference type="EMBL" id="JAGGOB010000040">
    <property type="protein sequence ID" value="MBT2330742.1"/>
    <property type="molecule type" value="Genomic_DNA"/>
</dbReference>
<keyword evidence="6 7" id="KW-0482">Metalloprotease</keyword>
<evidence type="ECO:0000256" key="4">
    <source>
        <dbReference type="ARBA" id="ARBA00022801"/>
    </source>
</evidence>
<dbReference type="InterPro" id="IPR001567">
    <property type="entry name" value="Pept_M3A_M3B_dom"/>
</dbReference>